<sequence>MVQIDEMSESTSRFKTSLYVGDLDQGITETQLYDLFNEAGQVTSVRICRDLETRRPLGYGYVNFSNAYDAAKAMEELNFTPLNGKPIRVTYSFRDPSIRKSEANIFVKNLDQKIDNRSFRDIFLSFGNIVSCKVVMDNFGRSKGHGFVQFESEASAQEAIERLNGMLINDKRVYVGHFERRKDRDSKFTSVFVKNLSQSTSTDDLKRVFGEFGDICSALVIRDEDGNSKCFGFVNFKNTDSAARAVQELHGKNLDGKDWFVGKALAKSDWDLLPDFSTKDSFHAYQPSNLYLKNLHDFIGDADLKALFSRFGRVTSCKVMRDENGVSKGSGFVAFETHEEALQALRELNGYMAAGKPLYVSFAQKKEERRARLQAQFSEVRPVPIAPVAPPMLPYPPPLPGQHFFYRQPVKPPRAPIHQAGFGYEQQYVPGMRPSGTAVPRFFVPMVQKGQHPGGHGHRGVAGPTKQLQKPPALMQQQLVPRGAVYRCPAGTSMQNFPLAGVTEGMVYTYDVGGQPVPIQTLSMALAYAPPEHQKIMLGEALYPLVEDLEHDAAPKITGMLLEMDKPEVLHLIESPEDLRAKVVDAMQALRNDTVDQRAALSPDDHDLELEKKTAADL</sequence>
<comment type="similarity">
    <text evidence="3 11">Belongs to the polyadenylate-binding protein type-1 family.</text>
</comment>
<keyword evidence="7 10" id="KW-0694">RNA-binding</keyword>
<evidence type="ECO:0000256" key="10">
    <source>
        <dbReference type="PROSITE-ProRule" id="PRU00176"/>
    </source>
</evidence>
<keyword evidence="6" id="KW-0810">Translation regulation</keyword>
<dbReference type="Pfam" id="PF00658">
    <property type="entry name" value="MLLE"/>
    <property type="match status" value="1"/>
</dbReference>
<evidence type="ECO:0000256" key="12">
    <source>
        <dbReference type="SAM" id="MobiDB-lite"/>
    </source>
</evidence>
<dbReference type="SUPFAM" id="SSF63570">
    <property type="entry name" value="PABC (PABP) domain"/>
    <property type="match status" value="1"/>
</dbReference>
<feature type="domain" description="RRM" evidence="13">
    <location>
        <begin position="16"/>
        <end position="94"/>
    </location>
</feature>
<dbReference type="SMART" id="SM00517">
    <property type="entry name" value="PolyA"/>
    <property type="match status" value="1"/>
</dbReference>
<protein>
    <recommendedName>
        <fullName evidence="11">Polyadenylate-binding protein</fullName>
        <shortName evidence="11">PABP</shortName>
    </recommendedName>
</protein>
<dbReference type="PANTHER" id="PTHR24012">
    <property type="entry name" value="RNA BINDING PROTEIN"/>
    <property type="match status" value="1"/>
</dbReference>
<evidence type="ECO:0000256" key="11">
    <source>
        <dbReference type="RuleBase" id="RU362004"/>
    </source>
</evidence>
<reference evidence="15" key="1">
    <citation type="submission" date="2018-05" db="EMBL/GenBank/DDBJ databases">
        <title>Draft genome of Mucuna pruriens seed.</title>
        <authorList>
            <person name="Nnadi N.E."/>
            <person name="Vos R."/>
            <person name="Hasami M.H."/>
            <person name="Devisetty U.K."/>
            <person name="Aguiy J.C."/>
        </authorList>
    </citation>
    <scope>NUCLEOTIDE SEQUENCE [LARGE SCALE GENOMIC DNA]</scope>
    <source>
        <strain evidence="15">JCA_2017</strain>
    </source>
</reference>
<dbReference type="AlphaFoldDB" id="A0A371EEW3"/>
<evidence type="ECO:0000313" key="15">
    <source>
        <dbReference type="EMBL" id="RDX64588.1"/>
    </source>
</evidence>
<dbReference type="InterPro" id="IPR002004">
    <property type="entry name" value="PABP_HYD_C"/>
</dbReference>
<feature type="region of interest" description="Disordered" evidence="12">
    <location>
        <begin position="596"/>
        <end position="618"/>
    </location>
</feature>
<dbReference type="Gene3D" id="1.10.1900.10">
    <property type="entry name" value="c-terminal domain of poly(a) binding protein"/>
    <property type="match status" value="1"/>
</dbReference>
<feature type="domain" description="PABC" evidence="14">
    <location>
        <begin position="518"/>
        <end position="595"/>
    </location>
</feature>
<evidence type="ECO:0000256" key="4">
    <source>
        <dbReference type="ARBA" id="ARBA00022490"/>
    </source>
</evidence>
<dbReference type="Gene3D" id="3.30.70.330">
    <property type="match status" value="4"/>
</dbReference>
<name>A0A371EEW3_MUCPR</name>
<dbReference type="PROSITE" id="PS51309">
    <property type="entry name" value="PABC"/>
    <property type="match status" value="1"/>
</dbReference>
<dbReference type="InterPro" id="IPR003954">
    <property type="entry name" value="RRM_euk-type"/>
</dbReference>
<feature type="compositionally biased region" description="Basic and acidic residues" evidence="12">
    <location>
        <begin position="603"/>
        <end position="618"/>
    </location>
</feature>
<evidence type="ECO:0000259" key="13">
    <source>
        <dbReference type="PROSITE" id="PS50102"/>
    </source>
</evidence>
<dbReference type="NCBIfam" id="TIGR01628">
    <property type="entry name" value="PABP-1234"/>
    <property type="match status" value="1"/>
</dbReference>
<feature type="domain" description="RRM" evidence="13">
    <location>
        <begin position="288"/>
        <end position="365"/>
    </location>
</feature>
<dbReference type="InterPro" id="IPR036053">
    <property type="entry name" value="PABP-dom"/>
</dbReference>
<dbReference type="CDD" id="cd12379">
    <property type="entry name" value="RRM2_I_PABPs"/>
    <property type="match status" value="1"/>
</dbReference>
<gene>
    <name evidence="15" type="primary">PAB2</name>
    <name evidence="15" type="ORF">CR513_56841</name>
</gene>
<feature type="domain" description="RRM" evidence="13">
    <location>
        <begin position="189"/>
        <end position="266"/>
    </location>
</feature>
<evidence type="ECO:0000313" key="16">
    <source>
        <dbReference type="Proteomes" id="UP000257109"/>
    </source>
</evidence>
<evidence type="ECO:0000256" key="7">
    <source>
        <dbReference type="ARBA" id="ARBA00022884"/>
    </source>
</evidence>
<evidence type="ECO:0000256" key="5">
    <source>
        <dbReference type="ARBA" id="ARBA00022737"/>
    </source>
</evidence>
<dbReference type="SMART" id="SM00361">
    <property type="entry name" value="RRM_1"/>
    <property type="match status" value="4"/>
</dbReference>
<dbReference type="GO" id="GO:0003723">
    <property type="term" value="F:RNA binding"/>
    <property type="evidence" value="ECO:0007669"/>
    <property type="project" value="UniProtKB-UniRule"/>
</dbReference>
<dbReference type="Pfam" id="PF00076">
    <property type="entry name" value="RRM_1"/>
    <property type="match status" value="4"/>
</dbReference>
<dbReference type="OrthoDB" id="19742at2759"/>
<evidence type="ECO:0000256" key="8">
    <source>
        <dbReference type="ARBA" id="ARBA00023242"/>
    </source>
</evidence>
<dbReference type="SUPFAM" id="SSF54928">
    <property type="entry name" value="RNA-binding domain, RBD"/>
    <property type="match status" value="2"/>
</dbReference>
<dbReference type="FunFam" id="3.30.70.330:FF:000651">
    <property type="entry name" value="Poly(A) binding protein cytoplasmic 1 like"/>
    <property type="match status" value="1"/>
</dbReference>
<dbReference type="InterPro" id="IPR012677">
    <property type="entry name" value="Nucleotide-bd_a/b_plait_sf"/>
</dbReference>
<organism evidence="15 16">
    <name type="scientific">Mucuna pruriens</name>
    <name type="common">Velvet bean</name>
    <name type="synonym">Dolichos pruriens</name>
    <dbReference type="NCBI Taxonomy" id="157652"/>
    <lineage>
        <taxon>Eukaryota</taxon>
        <taxon>Viridiplantae</taxon>
        <taxon>Streptophyta</taxon>
        <taxon>Embryophyta</taxon>
        <taxon>Tracheophyta</taxon>
        <taxon>Spermatophyta</taxon>
        <taxon>Magnoliopsida</taxon>
        <taxon>eudicotyledons</taxon>
        <taxon>Gunneridae</taxon>
        <taxon>Pentapetalae</taxon>
        <taxon>rosids</taxon>
        <taxon>fabids</taxon>
        <taxon>Fabales</taxon>
        <taxon>Fabaceae</taxon>
        <taxon>Papilionoideae</taxon>
        <taxon>50 kb inversion clade</taxon>
        <taxon>NPAAA clade</taxon>
        <taxon>indigoferoid/millettioid clade</taxon>
        <taxon>Phaseoleae</taxon>
        <taxon>Mucuna</taxon>
    </lineage>
</organism>
<keyword evidence="8" id="KW-0539">Nucleus</keyword>
<accession>A0A371EEW3</accession>
<dbReference type="FunFam" id="1.10.1900.10:FF:000003">
    <property type="entry name" value="Polyadenylate-binding protein"/>
    <property type="match status" value="1"/>
</dbReference>
<evidence type="ECO:0000256" key="3">
    <source>
        <dbReference type="ARBA" id="ARBA00008557"/>
    </source>
</evidence>
<dbReference type="STRING" id="157652.A0A371EEW3"/>
<dbReference type="InterPro" id="IPR035979">
    <property type="entry name" value="RBD_domain_sf"/>
</dbReference>
<evidence type="ECO:0000256" key="9">
    <source>
        <dbReference type="ARBA" id="ARBA00054110"/>
    </source>
</evidence>
<comment type="caution">
    <text evidence="15">The sequence shown here is derived from an EMBL/GenBank/DDBJ whole genome shotgun (WGS) entry which is preliminary data.</text>
</comment>
<proteinExistence type="inferred from homology"/>
<evidence type="ECO:0000259" key="14">
    <source>
        <dbReference type="PROSITE" id="PS51309"/>
    </source>
</evidence>
<dbReference type="GO" id="GO:0005737">
    <property type="term" value="C:cytoplasm"/>
    <property type="evidence" value="ECO:0007669"/>
    <property type="project" value="UniProtKB-SubCell"/>
</dbReference>
<dbReference type="EMBL" id="QJKJ01014312">
    <property type="protein sequence ID" value="RDX64588.1"/>
    <property type="molecule type" value="Genomic_DNA"/>
</dbReference>
<evidence type="ECO:0000256" key="1">
    <source>
        <dbReference type="ARBA" id="ARBA00004123"/>
    </source>
</evidence>
<dbReference type="FunFam" id="3.30.70.330:FF:000003">
    <property type="entry name" value="Polyadenylate-binding protein"/>
    <property type="match status" value="1"/>
</dbReference>
<dbReference type="SMART" id="SM00360">
    <property type="entry name" value="RRM"/>
    <property type="match status" value="4"/>
</dbReference>
<dbReference type="PROSITE" id="PS50102">
    <property type="entry name" value="RRM"/>
    <property type="match status" value="4"/>
</dbReference>
<dbReference type="InterPro" id="IPR006515">
    <property type="entry name" value="PABP_1234"/>
</dbReference>
<dbReference type="GO" id="GO:0005634">
    <property type="term" value="C:nucleus"/>
    <property type="evidence" value="ECO:0007669"/>
    <property type="project" value="UniProtKB-SubCell"/>
</dbReference>
<dbReference type="InterPro" id="IPR000504">
    <property type="entry name" value="RRM_dom"/>
</dbReference>
<dbReference type="InterPro" id="IPR045305">
    <property type="entry name" value="RRM2_I_PABPs"/>
</dbReference>
<comment type="function">
    <text evidence="9">Binds the poly(A) tail of mRNA. Appears to be an important mediator of the multiple roles of the poly(A) tail in mRNA biogenesis, stability and translation.</text>
</comment>
<evidence type="ECO:0000256" key="2">
    <source>
        <dbReference type="ARBA" id="ARBA00004496"/>
    </source>
</evidence>
<keyword evidence="5" id="KW-0677">Repeat</keyword>
<comment type="subcellular location">
    <subcellularLocation>
        <location evidence="2 11">Cytoplasm</location>
    </subcellularLocation>
    <subcellularLocation>
        <location evidence="1">Nucleus</location>
    </subcellularLocation>
</comment>
<dbReference type="GO" id="GO:0006417">
    <property type="term" value="P:regulation of translation"/>
    <property type="evidence" value="ECO:0007669"/>
    <property type="project" value="UniProtKB-KW"/>
</dbReference>
<keyword evidence="16" id="KW-1185">Reference proteome</keyword>
<feature type="domain" description="RRM" evidence="13">
    <location>
        <begin position="103"/>
        <end position="180"/>
    </location>
</feature>
<keyword evidence="4 11" id="KW-0963">Cytoplasm</keyword>
<dbReference type="Proteomes" id="UP000257109">
    <property type="component" value="Unassembled WGS sequence"/>
</dbReference>
<evidence type="ECO:0000256" key="6">
    <source>
        <dbReference type="ARBA" id="ARBA00022845"/>
    </source>
</evidence>
<feature type="non-terminal residue" evidence="15">
    <location>
        <position position="1"/>
    </location>
</feature>